<evidence type="ECO:0000313" key="3">
    <source>
        <dbReference type="EMBL" id="MCG7945857.1"/>
    </source>
</evidence>
<evidence type="ECO:0000313" key="4">
    <source>
        <dbReference type="Proteomes" id="UP000886667"/>
    </source>
</evidence>
<evidence type="ECO:0000256" key="1">
    <source>
        <dbReference type="SAM" id="Coils"/>
    </source>
</evidence>
<protein>
    <recommendedName>
        <fullName evidence="5">Portal protein</fullName>
    </recommendedName>
</protein>
<dbReference type="EMBL" id="JAEPCM010000186">
    <property type="protein sequence ID" value="MCG7945857.1"/>
    <property type="molecule type" value="Genomic_DNA"/>
</dbReference>
<dbReference type="AlphaFoldDB" id="A0A9E4KBG4"/>
<dbReference type="Pfam" id="PF16510">
    <property type="entry name" value="P22_portal"/>
    <property type="match status" value="2"/>
</dbReference>
<accession>A0A9E4KBG4</accession>
<dbReference type="InterPro" id="IPR032427">
    <property type="entry name" value="P22_portal"/>
</dbReference>
<feature type="region of interest" description="Disordered" evidence="2">
    <location>
        <begin position="70"/>
        <end position="92"/>
    </location>
</feature>
<reference evidence="3" key="1">
    <citation type="journal article" date="2021" name="Proc. Natl. Acad. Sci. U.S.A.">
        <title>Global biogeography of chemosynthetic symbionts reveals both localized and globally distributed symbiont groups. .</title>
        <authorList>
            <person name="Osvatic J.T."/>
            <person name="Wilkins L.G.E."/>
            <person name="Leibrecht L."/>
            <person name="Leray M."/>
            <person name="Zauner S."/>
            <person name="Polzin J."/>
            <person name="Camacho Y."/>
            <person name="Gros O."/>
            <person name="van Gils J.A."/>
            <person name="Eisen J.A."/>
            <person name="Petersen J.M."/>
            <person name="Yuen B."/>
        </authorList>
    </citation>
    <scope>NUCLEOTIDE SEQUENCE</scope>
    <source>
        <strain evidence="3">MAGclacostrist064TRANS</strain>
    </source>
</reference>
<name>A0A9E4KBG4_9GAMM</name>
<dbReference type="Proteomes" id="UP000886667">
    <property type="component" value="Unassembled WGS sequence"/>
</dbReference>
<proteinExistence type="predicted"/>
<gene>
    <name evidence="3" type="ORF">JAZ07_05850</name>
</gene>
<keyword evidence="1" id="KW-0175">Coiled coil</keyword>
<feature type="coiled-coil region" evidence="1">
    <location>
        <begin position="507"/>
        <end position="541"/>
    </location>
</feature>
<comment type="caution">
    <text evidence="3">The sequence shown here is derived from an EMBL/GenBank/DDBJ whole genome shotgun (WGS) entry which is preliminary data.</text>
</comment>
<organism evidence="3 4">
    <name type="scientific">Candidatus Thiodiazotropha taylori</name>
    <dbReference type="NCBI Taxonomy" id="2792791"/>
    <lineage>
        <taxon>Bacteria</taxon>
        <taxon>Pseudomonadati</taxon>
        <taxon>Pseudomonadota</taxon>
        <taxon>Gammaproteobacteria</taxon>
        <taxon>Chromatiales</taxon>
        <taxon>Sedimenticolaceae</taxon>
        <taxon>Candidatus Thiodiazotropha</taxon>
    </lineage>
</organism>
<evidence type="ECO:0000256" key="2">
    <source>
        <dbReference type="SAM" id="MobiDB-lite"/>
    </source>
</evidence>
<sequence length="576" mass="66162">MEIELNTLIDYVNGSEDLTQTARGNAERNRDYYDGKQFTDEELGVFAKRKQPPIVINRIKPKIDHLLGMERNARTDPKAFPRNPSEEDQESAAAATESIRYVEEENNFDQLSSQCFEEYLIEGTEMVDVVVEPRGSEYDIVINQYKWDRIIYDPYSREKDFSDKKYMGGVVWTDEDDALTRFPGREDIIAETYNHESADTHDDKPHWGDPKRKRVKLCLMYFLHKGTWMYAWFTRGGFLKEPKVSPYLDEDGYPECALIAQSAYVDREGGRYGVVSNYIGPQDEINHRRSKALHLISHRQTYANQGAVEDARKLKQELAKPDGHVAMNQGIFGQDFGILPTNDMAQGQFALLEEAKREIDAVGTNAALSGKENKNMSGRALQSRQQSGLVELGPIFDGHRHWKMRVYRAIWNRIKQYWTAEKWVRVTDDERNIRFVGLNEPIMQDGIQVGTRNNVAEMDVDILIEDAPDTVTLQHETYEMFAQSIQASQQQVPLEILVEMMPGFTKKKQVLERLQKISEQNQAQQQKTEQLALQKANLEMNETQVGIQSELMDIKKTNAEILKIFSDMVGGPPQVT</sequence>
<evidence type="ECO:0008006" key="5">
    <source>
        <dbReference type="Google" id="ProtNLM"/>
    </source>
</evidence>
<feature type="compositionally biased region" description="Basic and acidic residues" evidence="2">
    <location>
        <begin position="70"/>
        <end position="79"/>
    </location>
</feature>